<protein>
    <submittedName>
        <fullName evidence="1">Uncharacterized protein</fullName>
    </submittedName>
</protein>
<proteinExistence type="predicted"/>
<organism evidence="1">
    <name type="scientific">marine sediment metagenome</name>
    <dbReference type="NCBI Taxonomy" id="412755"/>
    <lineage>
        <taxon>unclassified sequences</taxon>
        <taxon>metagenomes</taxon>
        <taxon>ecological metagenomes</taxon>
    </lineage>
</organism>
<comment type="caution">
    <text evidence="1">The sequence shown here is derived from an EMBL/GenBank/DDBJ whole genome shotgun (WGS) entry which is preliminary data.</text>
</comment>
<sequence>MMIVGSDFIDNNTSFNTVMKRNGPNVFVQAYAESGIVANTPMAVQFMGSGYNATVLIGSVYGYVGLPEDGASLASGCVGWVQIRGKASDVQGGTASFKGSVGHNVYWAGGTGLGATVSGNVGNQDIGQVGVLLEEADDSTTALIYLTGMWATPI</sequence>
<reference evidence="1" key="1">
    <citation type="journal article" date="2015" name="Nature">
        <title>Complex archaea that bridge the gap between prokaryotes and eukaryotes.</title>
        <authorList>
            <person name="Spang A."/>
            <person name="Saw J.H."/>
            <person name="Jorgensen S.L."/>
            <person name="Zaremba-Niedzwiedzka K."/>
            <person name="Martijn J."/>
            <person name="Lind A.E."/>
            <person name="van Eijk R."/>
            <person name="Schleper C."/>
            <person name="Guy L."/>
            <person name="Ettema T.J."/>
        </authorList>
    </citation>
    <scope>NUCLEOTIDE SEQUENCE</scope>
</reference>
<name>A0A0F9DP62_9ZZZZ</name>
<dbReference type="EMBL" id="LAZR01030789">
    <property type="protein sequence ID" value="KKL55586.1"/>
    <property type="molecule type" value="Genomic_DNA"/>
</dbReference>
<dbReference type="AlphaFoldDB" id="A0A0F9DP62"/>
<evidence type="ECO:0000313" key="1">
    <source>
        <dbReference type="EMBL" id="KKL55586.1"/>
    </source>
</evidence>
<accession>A0A0F9DP62</accession>
<gene>
    <name evidence="1" type="ORF">LCGC14_2253960</name>
</gene>